<dbReference type="EMBL" id="GHJT01001263">
    <property type="protein sequence ID" value="MOY35234.1"/>
    <property type="molecule type" value="Transcribed_RNA"/>
</dbReference>
<name>A0A4D5REE1_IXOSC</name>
<organism evidence="1">
    <name type="scientific">Ixodes scapularis</name>
    <name type="common">Black-legged tick</name>
    <name type="synonym">Deer tick</name>
    <dbReference type="NCBI Taxonomy" id="6945"/>
    <lineage>
        <taxon>Eukaryota</taxon>
        <taxon>Metazoa</taxon>
        <taxon>Ecdysozoa</taxon>
        <taxon>Arthropoda</taxon>
        <taxon>Chelicerata</taxon>
        <taxon>Arachnida</taxon>
        <taxon>Acari</taxon>
        <taxon>Parasitiformes</taxon>
        <taxon>Ixodida</taxon>
        <taxon>Ixodoidea</taxon>
        <taxon>Ixodidae</taxon>
        <taxon>Ixodinae</taxon>
        <taxon>Ixodes</taxon>
    </lineage>
</organism>
<proteinExistence type="predicted"/>
<protein>
    <submittedName>
        <fullName evidence="1">Putative secreted protein</fullName>
    </submittedName>
</protein>
<reference evidence="1" key="1">
    <citation type="submission" date="2019-04" db="EMBL/GenBank/DDBJ databases">
        <title>An insight into the mialome of Ixodes scapularis.</title>
        <authorList>
            <person name="Ribeiro J.M."/>
            <person name="Mather T.N."/>
            <person name="Karim S."/>
        </authorList>
    </citation>
    <scope>NUCLEOTIDE SEQUENCE</scope>
</reference>
<dbReference type="AlphaFoldDB" id="A0A4D5REE1"/>
<evidence type="ECO:0000313" key="1">
    <source>
        <dbReference type="EMBL" id="MOY35234.1"/>
    </source>
</evidence>
<sequence>MPDPPAVGRPALPGGVCLAGVAGAPTCCCWTNPPTTWTWRPSTPWPRPSQSLTEAWCSSVTTSGSSARWLKRSGCARNRL</sequence>
<accession>A0A4D5REE1</accession>